<dbReference type="AlphaFoldDB" id="A0A927CGM5"/>
<evidence type="ECO:0000313" key="14">
    <source>
        <dbReference type="EMBL" id="MBD2866288.1"/>
    </source>
</evidence>
<comment type="subcellular location">
    <subcellularLocation>
        <location evidence="10">Cell membrane</location>
        <topology evidence="10">Multi-pass membrane protein</topology>
    </subcellularLocation>
    <subcellularLocation>
        <location evidence="1 12">Membrane</location>
        <topology evidence="1 12">Multi-pass membrane protein</topology>
    </subcellularLocation>
</comment>
<dbReference type="InterPro" id="IPR002208">
    <property type="entry name" value="SecY/SEC61-alpha"/>
</dbReference>
<dbReference type="HAMAP" id="MF_01465">
    <property type="entry name" value="SecY"/>
    <property type="match status" value="1"/>
</dbReference>
<dbReference type="Gene3D" id="1.10.3370.10">
    <property type="entry name" value="SecY subunit domain"/>
    <property type="match status" value="1"/>
</dbReference>
<proteinExistence type="inferred from homology"/>
<feature type="transmembrane region" description="Helical" evidence="10">
    <location>
        <begin position="266"/>
        <end position="288"/>
    </location>
</feature>
<dbReference type="InterPro" id="IPR030659">
    <property type="entry name" value="SecY_CS"/>
</dbReference>
<keyword evidence="3 10" id="KW-0813">Transport</keyword>
<keyword evidence="7 10" id="KW-0811">Translocation</keyword>
<dbReference type="EMBL" id="JACXJA010000055">
    <property type="protein sequence ID" value="MBD2866288.1"/>
    <property type="molecule type" value="Genomic_DNA"/>
</dbReference>
<dbReference type="GO" id="GO:0005886">
    <property type="term" value="C:plasma membrane"/>
    <property type="evidence" value="ECO:0007669"/>
    <property type="project" value="UniProtKB-SubCell"/>
</dbReference>
<dbReference type="NCBIfam" id="TIGR00967">
    <property type="entry name" value="3a0501s007"/>
    <property type="match status" value="1"/>
</dbReference>
<keyword evidence="5 10" id="KW-0653">Protein transport</keyword>
<dbReference type="Proteomes" id="UP000639396">
    <property type="component" value="Unassembled WGS sequence"/>
</dbReference>
<accession>A0A927CGM5</accession>
<keyword evidence="15" id="KW-1185">Reference proteome</keyword>
<protein>
    <recommendedName>
        <fullName evidence="9 10">Protein translocase subunit SecY</fullName>
    </recommendedName>
</protein>
<evidence type="ECO:0000256" key="8">
    <source>
        <dbReference type="ARBA" id="ARBA00023136"/>
    </source>
</evidence>
<sequence length="435" mass="47694">MFKTLSNIMKVQDLRRRIIFTLLVLIVYRIGAFIPVPNIDADILKSIDQSSSGGVFGLLNTFSGGALFQFSIFALGIMPYITSSIIVQLLSMDVVPRFAQWAKEGEVGRKKLAQITRYGTIVLGLIQAYSVAFGFNRLYGMQLVLDPGFTTYLLIAIVLTAGTAFLMWLGEQITEYGIGNGISIIIFAGIIASIPNGINMIYLRLFAESADSALFLNILKVVIIVLVVVAIIVGVIFVQQGVRKIPVQYTKRVVGRKMYGGQSTHIPLKVNAAGVIPVIFASSLLVFPPTIAQFWRGNVVADWIINNLAFTAALGMVLYVLLIIGFTYFYTFVQINPVQMAEQMKKNGGYIPGIRPGKTTATYLTRVMTRITLSGAIFLAVISILPVFFTNLAGLPQQVTIGGTSLLIVVGVALETMKQIESQLIKRHYKGFINK</sequence>
<organism evidence="14 15">
    <name type="scientific">Paenibacillus oceani</name>
    <dbReference type="NCBI Taxonomy" id="2772510"/>
    <lineage>
        <taxon>Bacteria</taxon>
        <taxon>Bacillati</taxon>
        <taxon>Bacillota</taxon>
        <taxon>Bacilli</taxon>
        <taxon>Bacillales</taxon>
        <taxon>Paenibacillaceae</taxon>
        <taxon>Paenibacillus</taxon>
    </lineage>
</organism>
<evidence type="ECO:0000256" key="5">
    <source>
        <dbReference type="ARBA" id="ARBA00022927"/>
    </source>
</evidence>
<feature type="transmembrane region" description="Helical" evidence="10">
    <location>
        <begin position="214"/>
        <end position="238"/>
    </location>
</feature>
<gene>
    <name evidence="10 14" type="primary">secY</name>
    <name evidence="14" type="ORF">IDH45_30370</name>
</gene>
<keyword evidence="6 10" id="KW-1133">Transmembrane helix</keyword>
<dbReference type="PANTHER" id="PTHR10906">
    <property type="entry name" value="SECY/SEC61-ALPHA FAMILY MEMBER"/>
    <property type="match status" value="1"/>
</dbReference>
<feature type="transmembrane region" description="Helical" evidence="10">
    <location>
        <begin position="18"/>
        <end position="36"/>
    </location>
</feature>
<evidence type="ECO:0000256" key="11">
    <source>
        <dbReference type="RuleBase" id="RU000537"/>
    </source>
</evidence>
<evidence type="ECO:0000256" key="1">
    <source>
        <dbReference type="ARBA" id="ARBA00004141"/>
    </source>
</evidence>
<comment type="subunit">
    <text evidence="10">Component of the Sec protein translocase complex. Heterotrimer consisting of SecY, SecE and SecG subunits. The heterotrimers can form oligomers, although 1 heterotrimer is thought to be able to translocate proteins. Interacts with the ribosome. Interacts with SecDF, and other proteins may be involved. Interacts with SecA.</text>
</comment>
<dbReference type="GO" id="GO:0006605">
    <property type="term" value="P:protein targeting"/>
    <property type="evidence" value="ECO:0007669"/>
    <property type="project" value="UniProtKB-UniRule"/>
</dbReference>
<keyword evidence="4 10" id="KW-0812">Transmembrane</keyword>
<evidence type="ECO:0000256" key="12">
    <source>
        <dbReference type="RuleBase" id="RU003484"/>
    </source>
</evidence>
<dbReference type="InterPro" id="IPR023201">
    <property type="entry name" value="SecY_dom_sf"/>
</dbReference>
<evidence type="ECO:0000256" key="9">
    <source>
        <dbReference type="ARBA" id="ARBA00039733"/>
    </source>
</evidence>
<dbReference type="FunFam" id="1.10.3370.10:FF:000001">
    <property type="entry name" value="Preprotein translocase subunit SecY"/>
    <property type="match status" value="1"/>
</dbReference>
<comment type="function">
    <text evidence="10 11">The central subunit of the protein translocation channel SecYEG. Consists of two halves formed by TMs 1-5 and 6-10. These two domains form a lateral gate at the front which open onto the bilayer between TMs 2 and 7, and are clamped together by SecE at the back. The channel is closed by both a pore ring composed of hydrophobic SecY resides and a short helix (helix 2A) on the extracellular side of the membrane which forms a plug. The plug probably moves laterally to allow the channel to open. The ring and the pore may move independently.</text>
</comment>
<feature type="transmembrane region" description="Helical" evidence="10">
    <location>
        <begin position="308"/>
        <end position="330"/>
    </location>
</feature>
<dbReference type="GO" id="GO:0043952">
    <property type="term" value="P:protein transport by the Sec complex"/>
    <property type="evidence" value="ECO:0007669"/>
    <property type="project" value="UniProtKB-UniRule"/>
</dbReference>
<feature type="transmembrane region" description="Helical" evidence="10">
    <location>
        <begin position="399"/>
        <end position="417"/>
    </location>
</feature>
<evidence type="ECO:0000313" key="15">
    <source>
        <dbReference type="Proteomes" id="UP000639396"/>
    </source>
</evidence>
<keyword evidence="8 10" id="KW-0472">Membrane</keyword>
<dbReference type="PROSITE" id="PS00755">
    <property type="entry name" value="SECY_1"/>
    <property type="match status" value="1"/>
</dbReference>
<evidence type="ECO:0000256" key="13">
    <source>
        <dbReference type="RuleBase" id="RU004349"/>
    </source>
</evidence>
<evidence type="ECO:0000256" key="6">
    <source>
        <dbReference type="ARBA" id="ARBA00022989"/>
    </source>
</evidence>
<dbReference type="GO" id="GO:0065002">
    <property type="term" value="P:intracellular protein transmembrane transport"/>
    <property type="evidence" value="ECO:0007669"/>
    <property type="project" value="UniProtKB-UniRule"/>
</dbReference>
<evidence type="ECO:0000256" key="4">
    <source>
        <dbReference type="ARBA" id="ARBA00022692"/>
    </source>
</evidence>
<feature type="transmembrane region" description="Helical" evidence="10">
    <location>
        <begin position="371"/>
        <end position="393"/>
    </location>
</feature>
<dbReference type="SUPFAM" id="SSF103491">
    <property type="entry name" value="Preprotein translocase SecY subunit"/>
    <property type="match status" value="1"/>
</dbReference>
<comment type="similarity">
    <text evidence="2 10 13">Belongs to the SecY/SEC61-alpha family.</text>
</comment>
<dbReference type="PROSITE" id="PS00756">
    <property type="entry name" value="SECY_2"/>
    <property type="match status" value="1"/>
</dbReference>
<dbReference type="RefSeq" id="WP_190931904.1">
    <property type="nucleotide sequence ID" value="NZ_JACXJA010000055.1"/>
</dbReference>
<evidence type="ECO:0000256" key="2">
    <source>
        <dbReference type="ARBA" id="ARBA00005751"/>
    </source>
</evidence>
<reference evidence="14" key="1">
    <citation type="submission" date="2020-09" db="EMBL/GenBank/DDBJ databases">
        <title>A novel bacterium of genus Paenibacillus, isolated from South China Sea.</title>
        <authorList>
            <person name="Huang H."/>
            <person name="Mo K."/>
            <person name="Hu Y."/>
        </authorList>
    </citation>
    <scope>NUCLEOTIDE SEQUENCE</scope>
    <source>
        <strain evidence="14">IB182363</strain>
    </source>
</reference>
<dbReference type="PIRSF" id="PIRSF004557">
    <property type="entry name" value="SecY"/>
    <property type="match status" value="1"/>
</dbReference>
<dbReference type="PRINTS" id="PR00303">
    <property type="entry name" value="SECYTRNLCASE"/>
</dbReference>
<evidence type="ECO:0000256" key="3">
    <source>
        <dbReference type="ARBA" id="ARBA00022448"/>
    </source>
</evidence>
<evidence type="ECO:0000256" key="10">
    <source>
        <dbReference type="HAMAP-Rule" id="MF_01465"/>
    </source>
</evidence>
<dbReference type="InterPro" id="IPR026593">
    <property type="entry name" value="SecY"/>
</dbReference>
<evidence type="ECO:0000256" key="7">
    <source>
        <dbReference type="ARBA" id="ARBA00023010"/>
    </source>
</evidence>
<feature type="transmembrane region" description="Helical" evidence="10">
    <location>
        <begin position="181"/>
        <end position="202"/>
    </location>
</feature>
<name>A0A927CGM5_9BACL</name>
<feature type="transmembrane region" description="Helical" evidence="10">
    <location>
        <begin position="151"/>
        <end position="169"/>
    </location>
</feature>
<feature type="transmembrane region" description="Helical" evidence="10">
    <location>
        <begin position="118"/>
        <end position="139"/>
    </location>
</feature>
<feature type="transmembrane region" description="Helical" evidence="10">
    <location>
        <begin position="66"/>
        <end position="90"/>
    </location>
</feature>
<dbReference type="Pfam" id="PF00344">
    <property type="entry name" value="SecY"/>
    <property type="match status" value="1"/>
</dbReference>
<keyword evidence="10" id="KW-1003">Cell membrane</keyword>
<comment type="caution">
    <text evidence="14">The sequence shown here is derived from an EMBL/GenBank/DDBJ whole genome shotgun (WGS) entry which is preliminary data.</text>
</comment>